<dbReference type="Pfam" id="PF08240">
    <property type="entry name" value="ADH_N"/>
    <property type="match status" value="1"/>
</dbReference>
<keyword evidence="8" id="KW-1185">Reference proteome</keyword>
<dbReference type="InterPro" id="IPR047109">
    <property type="entry name" value="CAD-like"/>
</dbReference>
<evidence type="ECO:0000256" key="1">
    <source>
        <dbReference type="ARBA" id="ARBA00001947"/>
    </source>
</evidence>
<evidence type="ECO:0000259" key="6">
    <source>
        <dbReference type="SMART" id="SM00829"/>
    </source>
</evidence>
<dbReference type="SUPFAM" id="SSF51735">
    <property type="entry name" value="NAD(P)-binding Rossmann-fold domains"/>
    <property type="match status" value="1"/>
</dbReference>
<sequence>MVRVTQPTTDEIAKFPREFALFTQIPGAKAGEVDTEALAEFVKTYGTGSAPSGGELAFADVAAALKKKGTPIEGTGNTIAWAAQDDSGHLAPYKFTRRDVGPDDVAIQIAYAGICHSDLHQIKNDWGNSSFPMVPGHEIVGVITEVGKNAEGHFALGDAAGVGCMVRACRECEECHSGDDQYCTRIVFTYNGKDWGEGGVDTQGGYSNRIVLDHRYALKVPASLPLVAAAPLLCAGITTYSPLKHYGLDKPGQKLGVVGLGGLGHMAVKFGKGFGQEVTVISTSPNKEKEARETLKADHFIVSKDEAQMSAAVNSLDGIIDTVSAGHEISALLPLLKTNGKLILLGVPTEPHTFGAGAVLFKRLTIGGSLIGGIKETQEMLDFCGEKGIVCDVEKVDIDYVNTAMDRLAKNDVHYRFSIDIQGSLIDE</sequence>
<dbReference type="InterPro" id="IPR020843">
    <property type="entry name" value="ER"/>
</dbReference>
<gene>
    <name evidence="7" type="ORF">COCSUDRAFT_26878</name>
</gene>
<dbReference type="InterPro" id="IPR013154">
    <property type="entry name" value="ADH-like_N"/>
</dbReference>
<dbReference type="Gene3D" id="3.90.180.10">
    <property type="entry name" value="Medium-chain alcohol dehydrogenases, catalytic domain"/>
    <property type="match status" value="1"/>
</dbReference>
<protein>
    <submittedName>
        <fullName evidence="7">GroES-like protein</fullName>
    </submittedName>
</protein>
<evidence type="ECO:0000313" key="8">
    <source>
        <dbReference type="Proteomes" id="UP000007264"/>
    </source>
</evidence>
<accession>I0ZAQ3</accession>
<dbReference type="InterPro" id="IPR002328">
    <property type="entry name" value="ADH_Zn_CS"/>
</dbReference>
<evidence type="ECO:0000256" key="3">
    <source>
        <dbReference type="ARBA" id="ARBA00022833"/>
    </source>
</evidence>
<keyword evidence="2 5" id="KW-0479">Metal-binding</keyword>
<dbReference type="GeneID" id="17045737"/>
<dbReference type="FunFam" id="3.40.50.720:FF:000022">
    <property type="entry name" value="Cinnamyl alcohol dehydrogenase"/>
    <property type="match status" value="1"/>
</dbReference>
<comment type="caution">
    <text evidence="7">The sequence shown here is derived from an EMBL/GenBank/DDBJ whole genome shotgun (WGS) entry which is preliminary data.</text>
</comment>
<evidence type="ECO:0000256" key="4">
    <source>
        <dbReference type="ARBA" id="ARBA00023002"/>
    </source>
</evidence>
<dbReference type="Pfam" id="PF00107">
    <property type="entry name" value="ADH_zinc_N"/>
    <property type="match status" value="1"/>
</dbReference>
<dbReference type="eggNOG" id="KOG0023">
    <property type="taxonomic scope" value="Eukaryota"/>
</dbReference>
<dbReference type="OrthoDB" id="1879366at2759"/>
<comment type="similarity">
    <text evidence="5">Belongs to the zinc-containing alcohol dehydrogenase family.</text>
</comment>
<dbReference type="CDD" id="cd05283">
    <property type="entry name" value="CAD1"/>
    <property type="match status" value="1"/>
</dbReference>
<dbReference type="InterPro" id="IPR011032">
    <property type="entry name" value="GroES-like_sf"/>
</dbReference>
<dbReference type="GO" id="GO:0008270">
    <property type="term" value="F:zinc ion binding"/>
    <property type="evidence" value="ECO:0007669"/>
    <property type="project" value="InterPro"/>
</dbReference>
<dbReference type="KEGG" id="csl:COCSUDRAFT_26878"/>
<evidence type="ECO:0000313" key="7">
    <source>
        <dbReference type="EMBL" id="EIE27722.1"/>
    </source>
</evidence>
<dbReference type="SUPFAM" id="SSF50129">
    <property type="entry name" value="GroES-like"/>
    <property type="match status" value="1"/>
</dbReference>
<dbReference type="RefSeq" id="XP_005652266.1">
    <property type="nucleotide sequence ID" value="XM_005652209.1"/>
</dbReference>
<dbReference type="GO" id="GO:0016616">
    <property type="term" value="F:oxidoreductase activity, acting on the CH-OH group of donors, NAD or NADP as acceptor"/>
    <property type="evidence" value="ECO:0007669"/>
    <property type="project" value="InterPro"/>
</dbReference>
<dbReference type="InterPro" id="IPR013149">
    <property type="entry name" value="ADH-like_C"/>
</dbReference>
<dbReference type="Proteomes" id="UP000007264">
    <property type="component" value="Unassembled WGS sequence"/>
</dbReference>
<dbReference type="SMART" id="SM00829">
    <property type="entry name" value="PKS_ER"/>
    <property type="match status" value="1"/>
</dbReference>
<dbReference type="PROSITE" id="PS00059">
    <property type="entry name" value="ADH_ZINC"/>
    <property type="match status" value="1"/>
</dbReference>
<dbReference type="Gene3D" id="3.40.50.720">
    <property type="entry name" value="NAD(P)-binding Rossmann-like Domain"/>
    <property type="match status" value="1"/>
</dbReference>
<dbReference type="PANTHER" id="PTHR42683">
    <property type="entry name" value="ALDEHYDE REDUCTASE"/>
    <property type="match status" value="1"/>
</dbReference>
<dbReference type="InterPro" id="IPR036291">
    <property type="entry name" value="NAD(P)-bd_dom_sf"/>
</dbReference>
<organism evidence="7 8">
    <name type="scientific">Coccomyxa subellipsoidea (strain C-169)</name>
    <name type="common">Green microalga</name>
    <dbReference type="NCBI Taxonomy" id="574566"/>
    <lineage>
        <taxon>Eukaryota</taxon>
        <taxon>Viridiplantae</taxon>
        <taxon>Chlorophyta</taxon>
        <taxon>core chlorophytes</taxon>
        <taxon>Trebouxiophyceae</taxon>
        <taxon>Trebouxiophyceae incertae sedis</taxon>
        <taxon>Coccomyxaceae</taxon>
        <taxon>Coccomyxa</taxon>
        <taxon>Coccomyxa subellipsoidea</taxon>
    </lineage>
</organism>
<reference evidence="7 8" key="1">
    <citation type="journal article" date="2012" name="Genome Biol.">
        <title>The genome of the polar eukaryotic microalga coccomyxa subellipsoidea reveals traits of cold adaptation.</title>
        <authorList>
            <person name="Blanc G."/>
            <person name="Agarkova I."/>
            <person name="Grimwood J."/>
            <person name="Kuo A."/>
            <person name="Brueggeman A."/>
            <person name="Dunigan D."/>
            <person name="Gurnon J."/>
            <person name="Ladunga I."/>
            <person name="Lindquist E."/>
            <person name="Lucas S."/>
            <person name="Pangilinan J."/>
            <person name="Proschold T."/>
            <person name="Salamov A."/>
            <person name="Schmutz J."/>
            <person name="Weeks D."/>
            <person name="Yamada T."/>
            <person name="Claverie J.M."/>
            <person name="Grigoriev I."/>
            <person name="Van Etten J."/>
            <person name="Lomsadze A."/>
            <person name="Borodovsky M."/>
        </authorList>
    </citation>
    <scope>NUCLEOTIDE SEQUENCE [LARGE SCALE GENOMIC DNA]</scope>
    <source>
        <strain evidence="7 8">C-169</strain>
    </source>
</reference>
<evidence type="ECO:0000256" key="5">
    <source>
        <dbReference type="RuleBase" id="RU361277"/>
    </source>
</evidence>
<feature type="domain" description="Enoyl reductase (ER)" evidence="6">
    <location>
        <begin position="83"/>
        <end position="413"/>
    </location>
</feature>
<keyword evidence="3 5" id="KW-0862">Zinc</keyword>
<proteinExistence type="inferred from homology"/>
<dbReference type="EMBL" id="AGSI01000001">
    <property type="protein sequence ID" value="EIE27722.1"/>
    <property type="molecule type" value="Genomic_DNA"/>
</dbReference>
<dbReference type="AlphaFoldDB" id="I0ZAQ3"/>
<keyword evidence="4" id="KW-0560">Oxidoreductase</keyword>
<name>I0ZAQ3_COCSC</name>
<dbReference type="STRING" id="574566.I0ZAQ3"/>
<comment type="cofactor">
    <cofactor evidence="1 5">
        <name>Zn(2+)</name>
        <dbReference type="ChEBI" id="CHEBI:29105"/>
    </cofactor>
</comment>
<evidence type="ECO:0000256" key="2">
    <source>
        <dbReference type="ARBA" id="ARBA00022723"/>
    </source>
</evidence>